<comment type="caution">
    <text evidence="1">The sequence shown here is derived from an EMBL/GenBank/DDBJ whole genome shotgun (WGS) entry which is preliminary data.</text>
</comment>
<evidence type="ECO:0000313" key="2">
    <source>
        <dbReference type="Proteomes" id="UP001145114"/>
    </source>
</evidence>
<name>A0ACC1HUU0_9FUNG</name>
<keyword evidence="2" id="KW-1185">Reference proteome</keyword>
<dbReference type="EMBL" id="JAMZIH010000024">
    <property type="protein sequence ID" value="KAJ1680197.1"/>
    <property type="molecule type" value="Genomic_DNA"/>
</dbReference>
<accession>A0ACC1HUU0</accession>
<protein>
    <submittedName>
        <fullName evidence="1">Uncharacterized protein</fullName>
    </submittedName>
</protein>
<evidence type="ECO:0000313" key="1">
    <source>
        <dbReference type="EMBL" id="KAJ1680197.1"/>
    </source>
</evidence>
<proteinExistence type="predicted"/>
<reference evidence="1" key="1">
    <citation type="submission" date="2022-06" db="EMBL/GenBank/DDBJ databases">
        <title>Phylogenomic reconstructions and comparative analyses of Kickxellomycotina fungi.</title>
        <authorList>
            <person name="Reynolds N.K."/>
            <person name="Stajich J.E."/>
            <person name="Barry K."/>
            <person name="Grigoriev I.V."/>
            <person name="Crous P."/>
            <person name="Smith M.E."/>
        </authorList>
    </citation>
    <scope>NUCLEOTIDE SEQUENCE</scope>
    <source>
        <strain evidence="1">RSA 2271</strain>
    </source>
</reference>
<dbReference type="Proteomes" id="UP001145114">
    <property type="component" value="Unassembled WGS sequence"/>
</dbReference>
<sequence length="173" mass="17834">MKSAIFAATLFAVATYAQSSSSSSAASSSASEIESVSASESDMVKCFREKCNNDLSDLSCVSACSPVPNPNADMVNQTTECYKTCEGQDYDATINCRNKCINEFYNPNSRIPEPSSGSNQSSGSSGQSKSGSKSSGKSSGSNDSNDEEESSESSASRLACSVAAVAVAAVALF</sequence>
<organism evidence="1 2">
    <name type="scientific">Spiromyces aspiralis</name>
    <dbReference type="NCBI Taxonomy" id="68401"/>
    <lineage>
        <taxon>Eukaryota</taxon>
        <taxon>Fungi</taxon>
        <taxon>Fungi incertae sedis</taxon>
        <taxon>Zoopagomycota</taxon>
        <taxon>Kickxellomycotina</taxon>
        <taxon>Kickxellomycetes</taxon>
        <taxon>Kickxellales</taxon>
        <taxon>Kickxellaceae</taxon>
        <taxon>Spiromyces</taxon>
    </lineage>
</organism>
<gene>
    <name evidence="1" type="ORF">EV182_000502</name>
</gene>